<keyword evidence="12" id="KW-1185">Reference proteome</keyword>
<keyword evidence="3" id="KW-1003">Cell membrane</keyword>
<feature type="transmembrane region" description="Helical" evidence="10">
    <location>
        <begin position="21"/>
        <end position="42"/>
    </location>
</feature>
<keyword evidence="5 10" id="KW-0812">Transmembrane</keyword>
<proteinExistence type="predicted"/>
<feature type="transmembrane region" description="Helical" evidence="10">
    <location>
        <begin position="314"/>
        <end position="334"/>
    </location>
</feature>
<evidence type="ECO:0000256" key="3">
    <source>
        <dbReference type="ARBA" id="ARBA00022475"/>
    </source>
</evidence>
<protein>
    <submittedName>
        <fullName evidence="11">Trk system potassium uptake protein TrkH</fullName>
    </submittedName>
</protein>
<keyword evidence="9 10" id="KW-0472">Membrane</keyword>
<gene>
    <name evidence="11" type="ORF">SAMN04515678_108101</name>
</gene>
<evidence type="ECO:0000256" key="1">
    <source>
        <dbReference type="ARBA" id="ARBA00004651"/>
    </source>
</evidence>
<accession>A0A1I1ZDD2</accession>
<feature type="transmembrane region" description="Helical" evidence="10">
    <location>
        <begin position="196"/>
        <end position="215"/>
    </location>
</feature>
<reference evidence="11 12" key="1">
    <citation type="submission" date="2016-10" db="EMBL/GenBank/DDBJ databases">
        <authorList>
            <person name="Varghese N."/>
            <person name="Submissions S."/>
        </authorList>
    </citation>
    <scope>NUCLEOTIDE SEQUENCE [LARGE SCALE GENOMIC DNA]</scope>
    <source>
        <strain evidence="12">YIM D21,KCTC 23444,ACCC 10710</strain>
    </source>
</reference>
<dbReference type="EMBL" id="FOMS01000008">
    <property type="protein sequence ID" value="SFE29746.1"/>
    <property type="molecule type" value="Genomic_DNA"/>
</dbReference>
<dbReference type="OrthoDB" id="9810952at2"/>
<dbReference type="PANTHER" id="PTHR32024:SF1">
    <property type="entry name" value="KTR SYSTEM POTASSIUM UPTAKE PROTEIN B"/>
    <property type="match status" value="1"/>
</dbReference>
<dbReference type="GO" id="GO:0005886">
    <property type="term" value="C:plasma membrane"/>
    <property type="evidence" value="ECO:0007669"/>
    <property type="project" value="UniProtKB-SubCell"/>
</dbReference>
<evidence type="ECO:0000256" key="4">
    <source>
        <dbReference type="ARBA" id="ARBA00022538"/>
    </source>
</evidence>
<feature type="transmembrane region" description="Helical" evidence="10">
    <location>
        <begin position="163"/>
        <end position="184"/>
    </location>
</feature>
<dbReference type="AlphaFoldDB" id="A0A1I1ZDD2"/>
<feature type="transmembrane region" description="Helical" evidence="10">
    <location>
        <begin position="81"/>
        <end position="111"/>
    </location>
</feature>
<dbReference type="Proteomes" id="UP000325289">
    <property type="component" value="Unassembled WGS sequence"/>
</dbReference>
<feature type="transmembrane region" description="Helical" evidence="10">
    <location>
        <begin position="48"/>
        <end position="69"/>
    </location>
</feature>
<sequence>MAFVGIRSGLRWRVLKLSPPALLASFYLVLVVLGGVFLHLPFANTGGLTVMDTLFTSMSAVTVTGLTVVDTGGDYTLAGQAGILVLMQLGGLGLVTFAVFVLASLGVQLGLGQRLILREDLNQSSFGDLMQLVKTVFVVALGCEAVGAILLAIVFVPDHGWGPGLWAAVFHAVSAFNNAGFSLWSESLVDYATDPVVNIVVPMLFIIGGLGFVVLNDIRRKRSWRRFTLHSKIMLVMSLVLIFYGWATFAILEWTNPGTLGAYDDAVSRLVVSWFQAVTPRTAGFNTIDTGEIRDSTALMTMTLMLVGAGSTSTAGGIKVTTFAVLILATLAFFRRESELHLFRRSLGVDEVMKVLALTVVSMLIVLSAIFFVSITHDGSFLSLAFEICSAFGTVGLTMGATPELDTFGRLVVMTVMFLGRVGPLTLGFFIATHSAARVRYPPGRIFLG</sequence>
<evidence type="ECO:0000256" key="10">
    <source>
        <dbReference type="SAM" id="Phobius"/>
    </source>
</evidence>
<dbReference type="NCBIfam" id="TIGR00933">
    <property type="entry name" value="2a38"/>
    <property type="match status" value="1"/>
</dbReference>
<evidence type="ECO:0000313" key="12">
    <source>
        <dbReference type="Proteomes" id="UP000325289"/>
    </source>
</evidence>
<evidence type="ECO:0000256" key="8">
    <source>
        <dbReference type="ARBA" id="ARBA00023065"/>
    </source>
</evidence>
<feature type="transmembrane region" description="Helical" evidence="10">
    <location>
        <begin position="227"/>
        <end position="247"/>
    </location>
</feature>
<dbReference type="PANTHER" id="PTHR32024">
    <property type="entry name" value="TRK SYSTEM POTASSIUM UPTAKE PROTEIN TRKG-RELATED"/>
    <property type="match status" value="1"/>
</dbReference>
<dbReference type="RefSeq" id="WP_149756455.1">
    <property type="nucleotide sequence ID" value="NZ_FOMS01000008.1"/>
</dbReference>
<dbReference type="GO" id="GO:0015379">
    <property type="term" value="F:potassium:chloride symporter activity"/>
    <property type="evidence" value="ECO:0007669"/>
    <property type="project" value="InterPro"/>
</dbReference>
<evidence type="ECO:0000256" key="9">
    <source>
        <dbReference type="ARBA" id="ARBA00023136"/>
    </source>
</evidence>
<evidence type="ECO:0000256" key="6">
    <source>
        <dbReference type="ARBA" id="ARBA00022958"/>
    </source>
</evidence>
<evidence type="ECO:0000256" key="5">
    <source>
        <dbReference type="ARBA" id="ARBA00022692"/>
    </source>
</evidence>
<evidence type="ECO:0000256" key="7">
    <source>
        <dbReference type="ARBA" id="ARBA00022989"/>
    </source>
</evidence>
<keyword evidence="6" id="KW-0630">Potassium</keyword>
<name>A0A1I1ZDD2_9RHOB</name>
<keyword evidence="8" id="KW-0406">Ion transport</keyword>
<keyword evidence="7 10" id="KW-1133">Transmembrane helix</keyword>
<feature type="transmembrane region" description="Helical" evidence="10">
    <location>
        <begin position="411"/>
        <end position="432"/>
    </location>
</feature>
<keyword evidence="2" id="KW-0813">Transport</keyword>
<feature type="transmembrane region" description="Helical" evidence="10">
    <location>
        <begin position="355"/>
        <end position="375"/>
    </location>
</feature>
<evidence type="ECO:0000313" key="11">
    <source>
        <dbReference type="EMBL" id="SFE29746.1"/>
    </source>
</evidence>
<dbReference type="InterPro" id="IPR004772">
    <property type="entry name" value="TrkH"/>
</dbReference>
<dbReference type="InterPro" id="IPR003445">
    <property type="entry name" value="Cat_transpt"/>
</dbReference>
<feature type="transmembrane region" description="Helical" evidence="10">
    <location>
        <begin position="131"/>
        <end position="156"/>
    </location>
</feature>
<keyword evidence="4" id="KW-0633">Potassium transport</keyword>
<comment type="subcellular location">
    <subcellularLocation>
        <location evidence="1">Cell membrane</location>
        <topology evidence="1">Multi-pass membrane protein</topology>
    </subcellularLocation>
</comment>
<dbReference type="Pfam" id="PF02386">
    <property type="entry name" value="TrkH"/>
    <property type="match status" value="1"/>
</dbReference>
<evidence type="ECO:0000256" key="2">
    <source>
        <dbReference type="ARBA" id="ARBA00022448"/>
    </source>
</evidence>
<organism evidence="11 12">
    <name type="scientific">Roseivivax sediminis</name>
    <dbReference type="NCBI Taxonomy" id="936889"/>
    <lineage>
        <taxon>Bacteria</taxon>
        <taxon>Pseudomonadati</taxon>
        <taxon>Pseudomonadota</taxon>
        <taxon>Alphaproteobacteria</taxon>
        <taxon>Rhodobacterales</taxon>
        <taxon>Roseobacteraceae</taxon>
        <taxon>Roseivivax</taxon>
    </lineage>
</organism>